<evidence type="ECO:0000256" key="1">
    <source>
        <dbReference type="ARBA" id="ARBA00004871"/>
    </source>
</evidence>
<feature type="binding site" evidence="8">
    <location>
        <begin position="20"/>
        <end position="22"/>
    </location>
    <ligand>
        <name>shikimate</name>
        <dbReference type="ChEBI" id="CHEBI:36208"/>
    </ligand>
</feature>
<feature type="domain" description="Quinate/shikimate 5-dehydrogenase/glutamyl-tRNA reductase" evidence="9">
    <location>
        <begin position="125"/>
        <end position="198"/>
    </location>
</feature>
<evidence type="ECO:0000256" key="3">
    <source>
        <dbReference type="ARBA" id="ARBA00022605"/>
    </source>
</evidence>
<dbReference type="Gene3D" id="3.40.50.10860">
    <property type="entry name" value="Leucine Dehydrogenase, chain A, domain 1"/>
    <property type="match status" value="1"/>
</dbReference>
<keyword evidence="4 8" id="KW-0521">NADP</keyword>
<evidence type="ECO:0000256" key="2">
    <source>
        <dbReference type="ARBA" id="ARBA00012962"/>
    </source>
</evidence>
<dbReference type="CDD" id="cd01065">
    <property type="entry name" value="NAD_bind_Shikimate_DH"/>
    <property type="match status" value="1"/>
</dbReference>
<comment type="caution">
    <text evidence="8">Lacks conserved residue(s) required for the propagation of feature annotation.</text>
</comment>
<dbReference type="EMBL" id="QGLE01000006">
    <property type="protein sequence ID" value="PWR22484.1"/>
    <property type="molecule type" value="Genomic_DNA"/>
</dbReference>
<feature type="binding site" evidence="8">
    <location>
        <begin position="134"/>
        <end position="138"/>
    </location>
    <ligand>
        <name>NADP(+)</name>
        <dbReference type="ChEBI" id="CHEBI:58349"/>
    </ligand>
</feature>
<dbReference type="NCBIfam" id="TIGR00507">
    <property type="entry name" value="aroE"/>
    <property type="match status" value="1"/>
</dbReference>
<dbReference type="Pfam" id="PF08501">
    <property type="entry name" value="Shikimate_dh_N"/>
    <property type="match status" value="1"/>
</dbReference>
<evidence type="ECO:0000259" key="9">
    <source>
        <dbReference type="Pfam" id="PF01488"/>
    </source>
</evidence>
<comment type="catalytic activity">
    <reaction evidence="7 8">
        <text>shikimate + NADP(+) = 3-dehydroshikimate + NADPH + H(+)</text>
        <dbReference type="Rhea" id="RHEA:17737"/>
        <dbReference type="ChEBI" id="CHEBI:15378"/>
        <dbReference type="ChEBI" id="CHEBI:16630"/>
        <dbReference type="ChEBI" id="CHEBI:36208"/>
        <dbReference type="ChEBI" id="CHEBI:57783"/>
        <dbReference type="ChEBI" id="CHEBI:58349"/>
        <dbReference type="EC" id="1.1.1.25"/>
    </reaction>
</comment>
<dbReference type="SUPFAM" id="SSF51735">
    <property type="entry name" value="NAD(P)-binding Rossmann-fold domains"/>
    <property type="match status" value="1"/>
</dbReference>
<evidence type="ECO:0000313" key="11">
    <source>
        <dbReference type="EMBL" id="PWR22484.1"/>
    </source>
</evidence>
<feature type="binding site" evidence="8">
    <location>
        <position position="108"/>
    </location>
    <ligand>
        <name>shikimate</name>
        <dbReference type="ChEBI" id="CHEBI:36208"/>
    </ligand>
</feature>
<feature type="active site" description="Proton acceptor" evidence="8">
    <location>
        <position position="71"/>
    </location>
</feature>
<feature type="binding site" evidence="8">
    <location>
        <position position="246"/>
    </location>
    <ligand>
        <name>NADP(+)</name>
        <dbReference type="ChEBI" id="CHEBI:58349"/>
    </ligand>
</feature>
<evidence type="ECO:0000256" key="5">
    <source>
        <dbReference type="ARBA" id="ARBA00023002"/>
    </source>
</evidence>
<dbReference type="SUPFAM" id="SSF53223">
    <property type="entry name" value="Aminoacid dehydrogenase-like, N-terminal domain"/>
    <property type="match status" value="1"/>
</dbReference>
<evidence type="ECO:0000256" key="8">
    <source>
        <dbReference type="HAMAP-Rule" id="MF_00222"/>
    </source>
</evidence>
<proteinExistence type="inferred from homology"/>
<dbReference type="OrthoDB" id="9792692at2"/>
<comment type="function">
    <text evidence="8">Involved in the biosynthesis of the chorismate, which leads to the biosynthesis of aromatic amino acids. Catalyzes the reversible NADPH linked reduction of 3-dehydroshikimate (DHSA) to yield shikimate (SA).</text>
</comment>
<comment type="similarity">
    <text evidence="8">Belongs to the shikimate dehydrogenase family.</text>
</comment>
<dbReference type="GO" id="GO:0005829">
    <property type="term" value="C:cytosol"/>
    <property type="evidence" value="ECO:0007669"/>
    <property type="project" value="TreeGrafter"/>
</dbReference>
<dbReference type="Proteomes" id="UP000245461">
    <property type="component" value="Unassembled WGS sequence"/>
</dbReference>
<dbReference type="EC" id="1.1.1.25" evidence="2 8"/>
<feature type="domain" description="Shikimate dehydrogenase substrate binding N-terminal" evidence="10">
    <location>
        <begin position="12"/>
        <end position="94"/>
    </location>
</feature>
<keyword evidence="5 8" id="KW-0560">Oxidoreductase</keyword>
<dbReference type="HAMAP" id="MF_00222">
    <property type="entry name" value="Shikimate_DH_AroE"/>
    <property type="match status" value="1"/>
</dbReference>
<dbReference type="GO" id="GO:0009073">
    <property type="term" value="P:aromatic amino acid family biosynthetic process"/>
    <property type="evidence" value="ECO:0007669"/>
    <property type="project" value="UniProtKB-KW"/>
</dbReference>
<dbReference type="Gene3D" id="3.40.50.720">
    <property type="entry name" value="NAD(P)-binding Rossmann-like Domain"/>
    <property type="match status" value="1"/>
</dbReference>
<dbReference type="Pfam" id="PF01488">
    <property type="entry name" value="Shikimate_DH"/>
    <property type="match status" value="1"/>
</dbReference>
<dbReference type="InterPro" id="IPR022893">
    <property type="entry name" value="Shikimate_DH_fam"/>
</dbReference>
<feature type="binding site" evidence="8">
    <location>
        <position position="253"/>
    </location>
    <ligand>
        <name>shikimate</name>
        <dbReference type="ChEBI" id="CHEBI:36208"/>
    </ligand>
</feature>
<name>A0A317E881_9PROT</name>
<sequence length="279" mass="29629">MTISGKAVLAGVMGWPVGHSRSPRLHGYWLNHYDIDGAYVPLAVRPEHLQAALRAMPKLGFRGCNLTVPHKEAAIPLLDRIDDAARHIGAVNTVIVEADGSLTGRNTDAPGFIANLRQGAPKLALDGATAMVIGAGGAARGVVAGLIEAGVVEIKLANRSVERSHALARAFEPYVVPVPWEERADRMDDIDLLVNTTSLGMTGEPPLDLPLDGLPRKAVVTDVVYAPLETDLLARARGRGNVVVDGLGMLLHQAVPGFAAWFGVEPEVTEGLRRHVIAV</sequence>
<dbReference type="PANTHER" id="PTHR21089:SF1">
    <property type="entry name" value="BIFUNCTIONAL 3-DEHYDROQUINATE DEHYDRATASE_SHIKIMATE DEHYDROGENASE, CHLOROPLASTIC"/>
    <property type="match status" value="1"/>
</dbReference>
<keyword evidence="6 8" id="KW-0057">Aromatic amino acid biosynthesis</keyword>
<dbReference type="GO" id="GO:0004764">
    <property type="term" value="F:shikimate 3-dehydrogenase (NADP+) activity"/>
    <property type="evidence" value="ECO:0007669"/>
    <property type="project" value="UniProtKB-UniRule"/>
</dbReference>
<feature type="binding site" evidence="8">
    <location>
        <position position="67"/>
    </location>
    <ligand>
        <name>shikimate</name>
        <dbReference type="ChEBI" id="CHEBI:36208"/>
    </ligand>
</feature>
<keyword evidence="12" id="KW-1185">Reference proteome</keyword>
<gene>
    <name evidence="8" type="primary">aroE</name>
    <name evidence="11" type="ORF">DKG74_11430</name>
</gene>
<dbReference type="NCBIfam" id="NF001312">
    <property type="entry name" value="PRK00258.1-4"/>
    <property type="match status" value="1"/>
</dbReference>
<feature type="binding site" evidence="8">
    <location>
        <position position="223"/>
    </location>
    <ligand>
        <name>NADP(+)</name>
        <dbReference type="ChEBI" id="CHEBI:58349"/>
    </ligand>
</feature>
<dbReference type="RefSeq" id="WP_109905844.1">
    <property type="nucleotide sequence ID" value="NZ_QGLE01000006.1"/>
</dbReference>
<dbReference type="UniPathway" id="UPA00053">
    <property type="reaction ID" value="UER00087"/>
</dbReference>
<feature type="binding site" evidence="8">
    <location>
        <position position="225"/>
    </location>
    <ligand>
        <name>shikimate</name>
        <dbReference type="ChEBI" id="CHEBI:36208"/>
    </ligand>
</feature>
<dbReference type="AlphaFoldDB" id="A0A317E881"/>
<comment type="pathway">
    <text evidence="1 8">Metabolic intermediate biosynthesis; chorismate biosynthesis; chorismate from D-erythrose 4-phosphate and phosphoenolpyruvate: step 4/7.</text>
</comment>
<evidence type="ECO:0000256" key="4">
    <source>
        <dbReference type="ARBA" id="ARBA00022857"/>
    </source>
</evidence>
<evidence type="ECO:0000256" key="7">
    <source>
        <dbReference type="ARBA" id="ARBA00049442"/>
    </source>
</evidence>
<dbReference type="InterPro" id="IPR046346">
    <property type="entry name" value="Aminoacid_DH-like_N_sf"/>
</dbReference>
<comment type="subunit">
    <text evidence="8">Homodimer.</text>
</comment>
<dbReference type="GO" id="GO:0008652">
    <property type="term" value="P:amino acid biosynthetic process"/>
    <property type="evidence" value="ECO:0007669"/>
    <property type="project" value="UniProtKB-KW"/>
</dbReference>
<feature type="binding site" evidence="8">
    <location>
        <position position="83"/>
    </location>
    <ligand>
        <name>NADP(+)</name>
        <dbReference type="ChEBI" id="CHEBI:58349"/>
    </ligand>
</feature>
<dbReference type="InterPro" id="IPR036291">
    <property type="entry name" value="NAD(P)-bd_dom_sf"/>
</dbReference>
<protein>
    <recommendedName>
        <fullName evidence="2 8">Shikimate dehydrogenase (NADP(+))</fullName>
        <shortName evidence="8">SDH</shortName>
        <ecNumber evidence="2 8">1.1.1.25</ecNumber>
    </recommendedName>
</protein>
<evidence type="ECO:0000259" key="10">
    <source>
        <dbReference type="Pfam" id="PF08501"/>
    </source>
</evidence>
<dbReference type="GO" id="GO:0050661">
    <property type="term" value="F:NADP binding"/>
    <property type="evidence" value="ECO:0007669"/>
    <property type="project" value="InterPro"/>
</dbReference>
<dbReference type="GO" id="GO:0019632">
    <property type="term" value="P:shikimate metabolic process"/>
    <property type="evidence" value="ECO:0007669"/>
    <property type="project" value="InterPro"/>
</dbReference>
<reference evidence="11 12" key="1">
    <citation type="submission" date="2018-05" db="EMBL/GenBank/DDBJ databases">
        <title>Zavarzinia sp. HR-AS.</title>
        <authorList>
            <person name="Lee Y."/>
            <person name="Jeon C.O."/>
        </authorList>
    </citation>
    <scope>NUCLEOTIDE SEQUENCE [LARGE SCALE GENOMIC DNA]</scope>
    <source>
        <strain evidence="11 12">HR-AS</strain>
    </source>
</reference>
<comment type="caution">
    <text evidence="11">The sequence shown here is derived from an EMBL/GenBank/DDBJ whole genome shotgun (WGS) entry which is preliminary data.</text>
</comment>
<dbReference type="InterPro" id="IPR013708">
    <property type="entry name" value="Shikimate_DH-bd_N"/>
</dbReference>
<evidence type="ECO:0000313" key="12">
    <source>
        <dbReference type="Proteomes" id="UP000245461"/>
    </source>
</evidence>
<dbReference type="InterPro" id="IPR011342">
    <property type="entry name" value="Shikimate_DH"/>
</dbReference>
<accession>A0A317E881</accession>
<organism evidence="11 12">
    <name type="scientific">Zavarzinia aquatilis</name>
    <dbReference type="NCBI Taxonomy" id="2211142"/>
    <lineage>
        <taxon>Bacteria</taxon>
        <taxon>Pseudomonadati</taxon>
        <taxon>Pseudomonadota</taxon>
        <taxon>Alphaproteobacteria</taxon>
        <taxon>Rhodospirillales</taxon>
        <taxon>Zavarziniaceae</taxon>
        <taxon>Zavarzinia</taxon>
    </lineage>
</organism>
<dbReference type="PANTHER" id="PTHR21089">
    <property type="entry name" value="SHIKIMATE DEHYDROGENASE"/>
    <property type="match status" value="1"/>
</dbReference>
<evidence type="ECO:0000256" key="6">
    <source>
        <dbReference type="ARBA" id="ARBA00023141"/>
    </source>
</evidence>
<dbReference type="InterPro" id="IPR006151">
    <property type="entry name" value="Shikm_DH/Glu-tRNA_Rdtase"/>
</dbReference>
<feature type="binding site" evidence="8">
    <location>
        <position position="92"/>
    </location>
    <ligand>
        <name>shikimate</name>
        <dbReference type="ChEBI" id="CHEBI:36208"/>
    </ligand>
</feature>
<dbReference type="GO" id="GO:0009423">
    <property type="term" value="P:chorismate biosynthetic process"/>
    <property type="evidence" value="ECO:0007669"/>
    <property type="project" value="UniProtKB-UniRule"/>
</dbReference>
<keyword evidence="3 8" id="KW-0028">Amino-acid biosynthesis</keyword>